<organism evidence="2 3">
    <name type="scientific">Amycolatopsis xylanica</name>
    <dbReference type="NCBI Taxonomy" id="589385"/>
    <lineage>
        <taxon>Bacteria</taxon>
        <taxon>Bacillati</taxon>
        <taxon>Actinomycetota</taxon>
        <taxon>Actinomycetes</taxon>
        <taxon>Pseudonocardiales</taxon>
        <taxon>Pseudonocardiaceae</taxon>
        <taxon>Amycolatopsis</taxon>
    </lineage>
</organism>
<dbReference type="RefSeq" id="WP_091289302.1">
    <property type="nucleotide sequence ID" value="NZ_FNON01000003.1"/>
</dbReference>
<dbReference type="Proteomes" id="UP000199515">
    <property type="component" value="Unassembled WGS sequence"/>
</dbReference>
<accession>A0A1H3CXR3</accession>
<evidence type="ECO:0000313" key="2">
    <source>
        <dbReference type="EMBL" id="SDX59012.1"/>
    </source>
</evidence>
<evidence type="ECO:0000256" key="1">
    <source>
        <dbReference type="SAM" id="SignalP"/>
    </source>
</evidence>
<dbReference type="OrthoDB" id="3707614at2"/>
<evidence type="ECO:0000313" key="3">
    <source>
        <dbReference type="Proteomes" id="UP000199515"/>
    </source>
</evidence>
<feature type="signal peptide" evidence="1">
    <location>
        <begin position="1"/>
        <end position="26"/>
    </location>
</feature>
<protein>
    <submittedName>
        <fullName evidence="2">Uncharacterized protein</fullName>
    </submittedName>
</protein>
<keyword evidence="3" id="KW-1185">Reference proteome</keyword>
<dbReference type="AlphaFoldDB" id="A0A1H3CXR3"/>
<proteinExistence type="predicted"/>
<sequence>MVSLKRLLTAVATATVLCGMGAQAEAAPAKPAEVQILASHTFSRGVTEDIYHAATQAGTGALNALCGKVAPGWLRPLCGPFVALVKQKIPKDPPKGRCLKVWSKWDVPPVGIGYVKC</sequence>
<feature type="chain" id="PRO_5011667782" evidence="1">
    <location>
        <begin position="27"/>
        <end position="117"/>
    </location>
</feature>
<dbReference type="EMBL" id="FNON01000003">
    <property type="protein sequence ID" value="SDX59012.1"/>
    <property type="molecule type" value="Genomic_DNA"/>
</dbReference>
<name>A0A1H3CXR3_9PSEU</name>
<reference evidence="2 3" key="1">
    <citation type="submission" date="2016-10" db="EMBL/GenBank/DDBJ databases">
        <authorList>
            <person name="de Groot N.N."/>
        </authorList>
    </citation>
    <scope>NUCLEOTIDE SEQUENCE [LARGE SCALE GENOMIC DNA]</scope>
    <source>
        <strain evidence="2 3">CPCC 202699</strain>
    </source>
</reference>
<gene>
    <name evidence="2" type="ORF">SAMN05421504_103191</name>
</gene>
<keyword evidence="1" id="KW-0732">Signal</keyword>